<name>A0A1U9MGQ1_9HYPH</name>
<evidence type="ECO:0000256" key="1">
    <source>
        <dbReference type="SAM" id="Phobius"/>
    </source>
</evidence>
<keyword evidence="3" id="KW-1185">Reference proteome</keyword>
<feature type="transmembrane region" description="Helical" evidence="1">
    <location>
        <begin position="77"/>
        <end position="104"/>
    </location>
</feature>
<keyword evidence="1" id="KW-0472">Membrane</keyword>
<gene>
    <name evidence="2" type="ORF">BBC0122_006820</name>
</gene>
<protein>
    <recommendedName>
        <fullName evidence="4">GtrA-like protein</fullName>
    </recommendedName>
</protein>
<evidence type="ECO:0008006" key="4">
    <source>
        <dbReference type="Google" id="ProtNLM"/>
    </source>
</evidence>
<accession>A0A1U9MGQ1</accession>
<sequence>MLHRLNSLSRSFLRFAFISGCGWLIDFCLMLAMVFLFSLNVGTANFISSFIAVTFVWFVALRIVFTKKYKGNSFFLAMYWGWQFVSILFYSYLISQFVNIAYFIELSRFLHIGWQALAKVIITPFNLMTNFLFMFYLTRFMEKKGLIIGK</sequence>
<feature type="transmembrane region" description="Helical" evidence="1">
    <location>
        <begin position="116"/>
        <end position="137"/>
    </location>
</feature>
<dbReference type="Proteomes" id="UP000189632">
    <property type="component" value="Chromosome"/>
</dbReference>
<evidence type="ECO:0000313" key="2">
    <source>
        <dbReference type="EMBL" id="AQT46811.1"/>
    </source>
</evidence>
<keyword evidence="1" id="KW-1133">Transmembrane helix</keyword>
<reference evidence="2 3" key="1">
    <citation type="submission" date="2016-11" db="EMBL/GenBank/DDBJ databases">
        <title>Comparative genomics of Bartonella apis.</title>
        <authorList>
            <person name="Engel P."/>
        </authorList>
    </citation>
    <scope>NUCLEOTIDE SEQUENCE [LARGE SCALE GENOMIC DNA]</scope>
    <source>
        <strain evidence="2 3">BBC0122</strain>
    </source>
</reference>
<feature type="transmembrane region" description="Helical" evidence="1">
    <location>
        <begin position="43"/>
        <end position="65"/>
    </location>
</feature>
<proteinExistence type="predicted"/>
<dbReference type="EMBL" id="CP015625">
    <property type="protein sequence ID" value="AQT46811.1"/>
    <property type="molecule type" value="Genomic_DNA"/>
</dbReference>
<dbReference type="AlphaFoldDB" id="A0A1U9MGQ1"/>
<evidence type="ECO:0000313" key="3">
    <source>
        <dbReference type="Proteomes" id="UP000189632"/>
    </source>
</evidence>
<keyword evidence="1" id="KW-0812">Transmembrane</keyword>
<feature type="transmembrane region" description="Helical" evidence="1">
    <location>
        <begin position="12"/>
        <end position="37"/>
    </location>
</feature>
<organism evidence="2 3">
    <name type="scientific">Bartonella choladocola</name>
    <dbReference type="NCBI Taxonomy" id="2750995"/>
    <lineage>
        <taxon>Bacteria</taxon>
        <taxon>Pseudomonadati</taxon>
        <taxon>Pseudomonadota</taxon>
        <taxon>Alphaproteobacteria</taxon>
        <taxon>Hyphomicrobiales</taxon>
        <taxon>Bartonellaceae</taxon>
        <taxon>Bartonella</taxon>
    </lineage>
</organism>
<dbReference type="KEGG" id="bapi:BBC0122_006820"/>